<keyword evidence="5" id="KW-1185">Reference proteome</keyword>
<keyword evidence="4" id="KW-0378">Hydrolase</keyword>
<dbReference type="InterPro" id="IPR011234">
    <property type="entry name" value="Fumarylacetoacetase-like_C"/>
</dbReference>
<evidence type="ECO:0000259" key="3">
    <source>
        <dbReference type="Pfam" id="PF01557"/>
    </source>
</evidence>
<dbReference type="KEGG" id="ptaw:DW352_13295"/>
<gene>
    <name evidence="4" type="ORF">DW352_13295</name>
</gene>
<dbReference type="Gene3D" id="3.90.850.10">
    <property type="entry name" value="Fumarylacetoacetase-like, C-terminal domain"/>
    <property type="match status" value="1"/>
</dbReference>
<dbReference type="EMBL" id="CP031417">
    <property type="protein sequence ID" value="AXK81397.1"/>
    <property type="molecule type" value="Genomic_DNA"/>
</dbReference>
<evidence type="ECO:0000256" key="2">
    <source>
        <dbReference type="ARBA" id="ARBA00022723"/>
    </source>
</evidence>
<dbReference type="SUPFAM" id="SSF56529">
    <property type="entry name" value="FAH"/>
    <property type="match status" value="1"/>
</dbReference>
<organism evidence="4 5">
    <name type="scientific">Pseudolabrys taiwanensis</name>
    <dbReference type="NCBI Taxonomy" id="331696"/>
    <lineage>
        <taxon>Bacteria</taxon>
        <taxon>Pseudomonadati</taxon>
        <taxon>Pseudomonadota</taxon>
        <taxon>Alphaproteobacteria</taxon>
        <taxon>Hyphomicrobiales</taxon>
        <taxon>Xanthobacteraceae</taxon>
        <taxon>Pseudolabrys</taxon>
    </lineage>
</organism>
<dbReference type="RefSeq" id="WP_115691776.1">
    <property type="nucleotide sequence ID" value="NZ_CP031417.1"/>
</dbReference>
<dbReference type="GO" id="GO:0044281">
    <property type="term" value="P:small molecule metabolic process"/>
    <property type="evidence" value="ECO:0007669"/>
    <property type="project" value="UniProtKB-ARBA"/>
</dbReference>
<dbReference type="PANTHER" id="PTHR42796:SF4">
    <property type="entry name" value="FUMARYLACETOACETATE HYDROLASE DOMAIN-CONTAINING PROTEIN 2A"/>
    <property type="match status" value="1"/>
</dbReference>
<evidence type="ECO:0000256" key="1">
    <source>
        <dbReference type="ARBA" id="ARBA00010211"/>
    </source>
</evidence>
<dbReference type="InterPro" id="IPR051121">
    <property type="entry name" value="FAH"/>
</dbReference>
<keyword evidence="2" id="KW-0479">Metal-binding</keyword>
<feature type="domain" description="Fumarylacetoacetase-like C-terminal" evidence="3">
    <location>
        <begin position="89"/>
        <end position="308"/>
    </location>
</feature>
<dbReference type="Pfam" id="PF01557">
    <property type="entry name" value="FAA_hydrolase"/>
    <property type="match status" value="1"/>
</dbReference>
<proteinExistence type="inferred from homology"/>
<accession>A0A345ZWV0</accession>
<evidence type="ECO:0000313" key="5">
    <source>
        <dbReference type="Proteomes" id="UP000254889"/>
    </source>
</evidence>
<dbReference type="GO" id="GO:0016787">
    <property type="term" value="F:hydrolase activity"/>
    <property type="evidence" value="ECO:0007669"/>
    <property type="project" value="UniProtKB-KW"/>
</dbReference>
<name>A0A345ZWV0_9HYPH</name>
<dbReference type="Proteomes" id="UP000254889">
    <property type="component" value="Chromosome"/>
</dbReference>
<dbReference type="InterPro" id="IPR036663">
    <property type="entry name" value="Fumarylacetoacetase_C_sf"/>
</dbReference>
<evidence type="ECO:0000313" key="4">
    <source>
        <dbReference type="EMBL" id="AXK81397.1"/>
    </source>
</evidence>
<dbReference type="PANTHER" id="PTHR42796">
    <property type="entry name" value="FUMARYLACETOACETATE HYDROLASE DOMAIN-CONTAINING PROTEIN 2A-RELATED"/>
    <property type="match status" value="1"/>
</dbReference>
<reference evidence="4 5" key="1">
    <citation type="submission" date="2018-07" db="EMBL/GenBank/DDBJ databases">
        <authorList>
            <person name="Quirk P.G."/>
            <person name="Krulwich T.A."/>
        </authorList>
    </citation>
    <scope>NUCLEOTIDE SEQUENCE [LARGE SCALE GENOMIC DNA]</scope>
    <source>
        <strain evidence="4 5">CC-BB4</strain>
    </source>
</reference>
<protein>
    <submittedName>
        <fullName evidence="4">Fumarylacetoacetate hydrolase family protein</fullName>
    </submittedName>
</protein>
<dbReference type="OrthoDB" id="5197601at2"/>
<comment type="similarity">
    <text evidence="1">Belongs to the FAH family.</text>
</comment>
<dbReference type="AlphaFoldDB" id="A0A345ZWV0"/>
<sequence length="311" mass="33594">MAERGYRLVSYVGAGSQPAAGVLIGEHVYAPESLLGAGKLRDSSVLGMLRQWDEVHPALDGASKSVDPAQGKPLASVKLLAPVLYPGALFCAGANYWDHLEEMAEIAKRTTGQAPNMTKGAEPWFFMKTTAGSIIGTDTPARLPSFSKQVDWEAEVGVVIGRKTRNITEERAMEAVAGFIIVNDLSARDLMKREGTPFIYDWIGQKCFEDAAPMGPWFTPAAYVDNPQDMSIKLWVNGVLKQNSSTARLVHNMAEQVAYLSRHVTLQPGDIIATGTPAGVGMPRGEFLKVGDEVKIEVGGCGTLTNRMVKD</sequence>
<dbReference type="GO" id="GO:0046872">
    <property type="term" value="F:metal ion binding"/>
    <property type="evidence" value="ECO:0007669"/>
    <property type="project" value="UniProtKB-KW"/>
</dbReference>